<organism evidence="5 6">
    <name type="scientific">Phaeomoniella chlamydospora</name>
    <name type="common">Phaeoacremonium chlamydosporum</name>
    <dbReference type="NCBI Taxonomy" id="158046"/>
    <lineage>
        <taxon>Eukaryota</taxon>
        <taxon>Fungi</taxon>
        <taxon>Dikarya</taxon>
        <taxon>Ascomycota</taxon>
        <taxon>Pezizomycotina</taxon>
        <taxon>Eurotiomycetes</taxon>
        <taxon>Chaetothyriomycetidae</taxon>
        <taxon>Phaeomoniellales</taxon>
        <taxon>Phaeomoniellaceae</taxon>
        <taxon>Phaeomoniella</taxon>
    </lineage>
</organism>
<dbReference type="InterPro" id="IPR051609">
    <property type="entry name" value="NmrA/Isoflavone_reductase-like"/>
</dbReference>
<dbReference type="PANTHER" id="PTHR47706">
    <property type="entry name" value="NMRA-LIKE FAMILY PROTEIN"/>
    <property type="match status" value="1"/>
</dbReference>
<comment type="caution">
    <text evidence="5">The sequence shown here is derived from an EMBL/GenBank/DDBJ whole genome shotgun (WGS) entry which is preliminary data.</text>
</comment>
<name>A0A0G2G8R0_PHACM</name>
<dbReference type="GO" id="GO:0016491">
    <property type="term" value="F:oxidoreductase activity"/>
    <property type="evidence" value="ECO:0007669"/>
    <property type="project" value="UniProtKB-KW"/>
</dbReference>
<keyword evidence="6" id="KW-1185">Reference proteome</keyword>
<dbReference type="GO" id="GO:0008270">
    <property type="term" value="F:zinc ion binding"/>
    <property type="evidence" value="ECO:0007669"/>
    <property type="project" value="InterPro"/>
</dbReference>
<accession>A0A0G2G8R0</accession>
<dbReference type="SUPFAM" id="SSF51735">
    <property type="entry name" value="NAD(P)-binding Rossmann-fold domains"/>
    <property type="match status" value="1"/>
</dbReference>
<dbReference type="AlphaFoldDB" id="A0A0G2G8R0"/>
<dbReference type="EMBL" id="LCWF01000101">
    <property type="protein sequence ID" value="KKY20083.1"/>
    <property type="molecule type" value="Genomic_DNA"/>
</dbReference>
<proteinExistence type="predicted"/>
<dbReference type="OrthoDB" id="419598at2759"/>
<dbReference type="CDD" id="cd12148">
    <property type="entry name" value="fungal_TF_MHR"/>
    <property type="match status" value="1"/>
</dbReference>
<dbReference type="InterPro" id="IPR008030">
    <property type="entry name" value="NmrA-like"/>
</dbReference>
<feature type="domain" description="Xylanolytic transcriptional activator regulatory" evidence="4">
    <location>
        <begin position="186"/>
        <end position="259"/>
    </location>
</feature>
<reference evidence="5 6" key="2">
    <citation type="submission" date="2015-05" db="EMBL/GenBank/DDBJ databases">
        <authorList>
            <person name="Morales-Cruz A."/>
            <person name="Amrine K.C."/>
            <person name="Cantu D."/>
        </authorList>
    </citation>
    <scope>NUCLEOTIDE SEQUENCE [LARGE SCALE GENOMIC DNA]</scope>
    <source>
        <strain evidence="5">UCRPC4</strain>
    </source>
</reference>
<evidence type="ECO:0000256" key="2">
    <source>
        <dbReference type="ARBA" id="ARBA00023002"/>
    </source>
</evidence>
<evidence type="ECO:0000313" key="5">
    <source>
        <dbReference type="EMBL" id="KKY20083.1"/>
    </source>
</evidence>
<dbReference type="GO" id="GO:0003677">
    <property type="term" value="F:DNA binding"/>
    <property type="evidence" value="ECO:0007669"/>
    <property type="project" value="InterPro"/>
</dbReference>
<dbReference type="CDD" id="cd05259">
    <property type="entry name" value="PCBER_SDR_a"/>
    <property type="match status" value="1"/>
</dbReference>
<evidence type="ECO:0000256" key="1">
    <source>
        <dbReference type="ARBA" id="ARBA00022857"/>
    </source>
</evidence>
<dbReference type="PANTHER" id="PTHR47706:SF11">
    <property type="entry name" value="ISOFLAVONE REDUCTASE FAMILY PROTEIN (AFU_ORTHOLOGUE AFUA_1G12510)"/>
    <property type="match status" value="1"/>
</dbReference>
<dbReference type="SMART" id="SM00906">
    <property type="entry name" value="Fungal_trans"/>
    <property type="match status" value="1"/>
</dbReference>
<protein>
    <submittedName>
        <fullName evidence="5">Putative isoflavone reductase family protein</fullName>
    </submittedName>
</protein>
<sequence>MMPLPSAQGGGWQFYGASSVFVLTVEVLAHAEKRIGNIMSLDALDTRFWPEFSKEEQIGSGIRDREAIDKLIQLYMNSTNIMYQFIDEETIMEDLDVYMDIRSRGSDFSLLKGEEANRFFRISMICAIACGNQSRYQSWYSGESMIFHSEALKCLEEVTSEVSVESLVALLLLIVFGQFYPQKGDLWKLLDYACRLSIELGYHTEQAAENEDEKQKLRRRKIFWGLYAMERIAGQLFGRPADLLESNITAEYPETHSIIDTVSISHHYRLVYLRSEIYQDLYLPARPPSFPLDWYRDRLSMIMQWRQELGFEGDAMASGPASVTCETGYNASILFLFQPLMLRALIQTQDPNYINEGDAVPSDNYHAACEMIKWNGWNAGHVQEAIRQGTTPVNEKANTTKVPLKMTAPSILLFGATGNIGQHILRAIITSKSNFSQISIFTSPTTVQSKAPFIASLTNSNVHVLMGDVTSRSDVVKACQGYDVVISAVGRGVIASQIELISWIKEAGVKWFFPSEYGTDIKYGPKSKDEKPHQAKLKVRENLEKSGLDYTYVVVGPYPEMFLKSVLPPEYGSFDVKEKKAVLLGDGEEKVGFTAMPDVGKFVVAALLHPEVSKNRALIVNSFTTTPHEIVKEFEKQTNSKWTVTYTSLDDLRKLEEESWEKGHPSAASMTLRRIWTEGGTLYDKMDNEELGVKETDTLKHQVKLVIEGTQ</sequence>
<dbReference type="Gene3D" id="3.90.25.10">
    <property type="entry name" value="UDP-galactose 4-epimerase, domain 1"/>
    <property type="match status" value="1"/>
</dbReference>
<dbReference type="GO" id="GO:0006351">
    <property type="term" value="P:DNA-templated transcription"/>
    <property type="evidence" value="ECO:0007669"/>
    <property type="project" value="InterPro"/>
</dbReference>
<gene>
    <name evidence="5" type="ORF">UCRPC4_g04272</name>
</gene>
<dbReference type="Proteomes" id="UP000053317">
    <property type="component" value="Unassembled WGS sequence"/>
</dbReference>
<evidence type="ECO:0000259" key="4">
    <source>
        <dbReference type="SMART" id="SM00906"/>
    </source>
</evidence>
<evidence type="ECO:0000256" key="3">
    <source>
        <dbReference type="ARBA" id="ARBA00023242"/>
    </source>
</evidence>
<evidence type="ECO:0000313" key="6">
    <source>
        <dbReference type="Proteomes" id="UP000053317"/>
    </source>
</evidence>
<keyword evidence="3" id="KW-0539">Nucleus</keyword>
<dbReference type="Pfam" id="PF05368">
    <property type="entry name" value="NmrA"/>
    <property type="match status" value="1"/>
</dbReference>
<keyword evidence="2" id="KW-0560">Oxidoreductase</keyword>
<dbReference type="InterPro" id="IPR007219">
    <property type="entry name" value="XnlR_reg_dom"/>
</dbReference>
<dbReference type="Gene3D" id="3.40.50.720">
    <property type="entry name" value="NAD(P)-binding Rossmann-like Domain"/>
    <property type="match status" value="1"/>
</dbReference>
<dbReference type="InterPro" id="IPR045312">
    <property type="entry name" value="PCBER-like"/>
</dbReference>
<keyword evidence="1" id="KW-0521">NADP</keyword>
<dbReference type="InterPro" id="IPR036291">
    <property type="entry name" value="NAD(P)-bd_dom_sf"/>
</dbReference>
<reference evidence="5 6" key="1">
    <citation type="submission" date="2015-05" db="EMBL/GenBank/DDBJ databases">
        <title>Distinctive expansion of gene families associated with plant cell wall degradation and secondary metabolism in the genomes of grapevine trunk pathogens.</title>
        <authorList>
            <person name="Lawrence D.P."/>
            <person name="Travadon R."/>
            <person name="Rolshausen P.E."/>
            <person name="Baumgartner K."/>
        </authorList>
    </citation>
    <scope>NUCLEOTIDE SEQUENCE [LARGE SCALE GENOMIC DNA]</scope>
    <source>
        <strain evidence="5">UCRPC4</strain>
    </source>
</reference>
<dbReference type="Pfam" id="PF04082">
    <property type="entry name" value="Fungal_trans"/>
    <property type="match status" value="1"/>
</dbReference>